<dbReference type="Gene3D" id="1.10.3720.10">
    <property type="entry name" value="MetI-like"/>
    <property type="match status" value="1"/>
</dbReference>
<dbReference type="PROSITE" id="PS50893">
    <property type="entry name" value="ABC_TRANSPORTER_2"/>
    <property type="match status" value="2"/>
</dbReference>
<dbReference type="NCBIfam" id="NF007739">
    <property type="entry name" value="PRK10419.1"/>
    <property type="match status" value="2"/>
</dbReference>
<dbReference type="Gene3D" id="3.40.50.300">
    <property type="entry name" value="P-loop containing nucleotide triphosphate hydrolases"/>
    <property type="match status" value="2"/>
</dbReference>
<feature type="transmembrane region" description="Helical" evidence="11">
    <location>
        <begin position="126"/>
        <end position="150"/>
    </location>
</feature>
<evidence type="ECO:0000313" key="15">
    <source>
        <dbReference type="EMBL" id="QGG39945.1"/>
    </source>
</evidence>
<keyword evidence="5" id="KW-1003">Cell membrane</keyword>
<dbReference type="SMART" id="SM00382">
    <property type="entry name" value="AAA"/>
    <property type="match status" value="2"/>
</dbReference>
<dbReference type="InterPro" id="IPR003439">
    <property type="entry name" value="ABC_transporter-like_ATP-bd"/>
</dbReference>
<sequence>MSSRTVRPSRFVPAVVRQSHGLQRFMLLLGFGLVGLFIFVAIFAPWLAPYDFNADRSGGVVFGTQQPPSADHWFGTTVGGTDVLSRVIYGARTAVEVILLAVILSGLIGVPLGLVSGYLGGWLDRALVLVMDALYAFPSLLLAIVVSIVVSGGSSGALGGILAAALSITVVFVPQYYRVIRNATLSVKAEPYVDAAKVVGVRTPRILRKHIFSNVSSSLPVIGTLNASEAILTLAGLGFLGFGIEPSAAAEWGYDLNKALPDASSGIWWTGVFPGVAIVLIVLGATLVGESLNDILNPLLRTRSGDTTEADEAELAHEYEEITSGSDDTTGTALNGSALNGTALNGEALNGEKKVAALSLTDLAVTFRTDAGQVKAVNGISFDVAPGEVVAVVGESGSGKSVSSRAVLGLLPSTAEVSGSARLGSRELLGMRAGDLRPIRGDQVSMVFQEPSTALNPVYSVGWQIIEGLQAHQKISKKAARARAIELLELVGMPDPRERVDYYPHQLSGGQKQRVVIAMAIACDPDVIIADEPTTALDVTVQAAILELLLSLRDRLGTAIVLITHNMGVVADMADRVVVMYRGNIVEQAPSRQLFASPRHPYTRALLDAVPHLGREDGPGLVDDNEVVLRIDDLVVEFPGSFGRPAFRAVDHVSLEVRKGEVLGLVGESGSGKSTVGRTTVGLQQPTSGTIHVSGNQVSGRSDRALRPLRSRFGFVFQDPAASLNPRMSIGQCIAEPLHVQTEMSQAEIDAKVRSLLDSVELGGSYAERFPHELSGGQRQRVSLARALALDPDLLIADEPTSALDVSVQARVLELFTELQHRLQFACLFISHDLAVVDTLANRVAVMQHGRLVEMGPREEVLGRPQEEYTRRLIAAVPVPDPDEQARRRAERGRLLTDIS</sequence>
<feature type="transmembrane region" description="Helical" evidence="11">
    <location>
        <begin position="156"/>
        <end position="177"/>
    </location>
</feature>
<organism evidence="15 16">
    <name type="scientific">Aeromicrobium yanjiei</name>
    <dbReference type="NCBI Taxonomy" id="2662028"/>
    <lineage>
        <taxon>Bacteria</taxon>
        <taxon>Bacillati</taxon>
        <taxon>Actinomycetota</taxon>
        <taxon>Actinomycetes</taxon>
        <taxon>Propionibacteriales</taxon>
        <taxon>Nocardioidaceae</taxon>
        <taxon>Aeromicrobium</taxon>
    </lineage>
</organism>
<dbReference type="CDD" id="cd06261">
    <property type="entry name" value="TM_PBP2"/>
    <property type="match status" value="1"/>
</dbReference>
<accession>A0A5Q2MI22</accession>
<dbReference type="InterPro" id="IPR025966">
    <property type="entry name" value="OppC_N"/>
</dbReference>
<keyword evidence="16" id="KW-1185">Reference proteome</keyword>
<dbReference type="FunFam" id="3.40.50.300:FF:000016">
    <property type="entry name" value="Oligopeptide ABC transporter ATP-binding component"/>
    <property type="match status" value="1"/>
</dbReference>
<dbReference type="EMBL" id="CP045737">
    <property type="protein sequence ID" value="QGG39945.1"/>
    <property type="molecule type" value="Genomic_DNA"/>
</dbReference>
<evidence type="ECO:0000256" key="2">
    <source>
        <dbReference type="ARBA" id="ARBA00004202"/>
    </source>
</evidence>
<dbReference type="InterPro" id="IPR000515">
    <property type="entry name" value="MetI-like"/>
</dbReference>
<feature type="transmembrane region" description="Helical" evidence="11">
    <location>
        <begin position="25"/>
        <end position="48"/>
    </location>
</feature>
<dbReference type="PROSITE" id="PS00211">
    <property type="entry name" value="ABC_TRANSPORTER_1"/>
    <property type="match status" value="2"/>
</dbReference>
<dbReference type="PANTHER" id="PTHR43297:SF2">
    <property type="entry name" value="DIPEPTIDE TRANSPORT ATP-BINDING PROTEIN DPPD"/>
    <property type="match status" value="1"/>
</dbReference>
<feature type="transmembrane region" description="Helical" evidence="11">
    <location>
        <begin position="97"/>
        <end position="119"/>
    </location>
</feature>
<dbReference type="NCBIfam" id="NF008453">
    <property type="entry name" value="PRK11308.1"/>
    <property type="match status" value="2"/>
</dbReference>
<dbReference type="Pfam" id="PF00528">
    <property type="entry name" value="BPD_transp_1"/>
    <property type="match status" value="1"/>
</dbReference>
<dbReference type="SUPFAM" id="SSF161098">
    <property type="entry name" value="MetI-like"/>
    <property type="match status" value="1"/>
</dbReference>
<dbReference type="InterPro" id="IPR027417">
    <property type="entry name" value="P-loop_NTPase"/>
</dbReference>
<feature type="transmembrane region" description="Helical" evidence="11">
    <location>
        <begin position="267"/>
        <end position="288"/>
    </location>
</feature>
<reference evidence="15 16" key="1">
    <citation type="submission" date="2019-11" db="EMBL/GenBank/DDBJ databases">
        <authorList>
            <person name="Li J."/>
        </authorList>
    </citation>
    <scope>NUCLEOTIDE SEQUENCE [LARGE SCALE GENOMIC DNA]</scope>
    <source>
        <strain evidence="15 16">MF47</strain>
    </source>
</reference>
<dbReference type="GO" id="GO:0055085">
    <property type="term" value="P:transmembrane transport"/>
    <property type="evidence" value="ECO:0007669"/>
    <property type="project" value="InterPro"/>
</dbReference>
<dbReference type="SUPFAM" id="SSF52540">
    <property type="entry name" value="P-loop containing nucleoside triphosphate hydrolases"/>
    <property type="match status" value="2"/>
</dbReference>
<dbReference type="CDD" id="cd03257">
    <property type="entry name" value="ABC_NikE_OppD_transporters"/>
    <property type="match status" value="2"/>
</dbReference>
<feature type="domain" description="ABC transmembrane type-1" evidence="14">
    <location>
        <begin position="91"/>
        <end position="289"/>
    </location>
</feature>
<feature type="compositionally biased region" description="Basic and acidic residues" evidence="12">
    <location>
        <begin position="884"/>
        <end position="900"/>
    </location>
</feature>
<dbReference type="KEGG" id="aef:GEV26_00325"/>
<keyword evidence="10 11" id="KW-0472">Membrane</keyword>
<evidence type="ECO:0000256" key="3">
    <source>
        <dbReference type="ARBA" id="ARBA00005417"/>
    </source>
</evidence>
<evidence type="ECO:0000256" key="4">
    <source>
        <dbReference type="ARBA" id="ARBA00022448"/>
    </source>
</evidence>
<comment type="subcellular location">
    <subcellularLocation>
        <location evidence="11">Cell membrane</location>
        <topology evidence="11">Multi-pass membrane protein</topology>
    </subcellularLocation>
    <subcellularLocation>
        <location evidence="2">Cell membrane</location>
        <topology evidence="2">Peripheral membrane protein</topology>
    </subcellularLocation>
    <subcellularLocation>
        <location evidence="1">Membrane</location>
        <topology evidence="1">Multi-pass membrane protein</topology>
    </subcellularLocation>
</comment>
<name>A0A5Q2MI22_9ACTN</name>
<evidence type="ECO:0000256" key="12">
    <source>
        <dbReference type="SAM" id="MobiDB-lite"/>
    </source>
</evidence>
<evidence type="ECO:0000256" key="1">
    <source>
        <dbReference type="ARBA" id="ARBA00004141"/>
    </source>
</evidence>
<evidence type="ECO:0000256" key="5">
    <source>
        <dbReference type="ARBA" id="ARBA00022475"/>
    </source>
</evidence>
<dbReference type="Proteomes" id="UP000392064">
    <property type="component" value="Chromosome"/>
</dbReference>
<dbReference type="PROSITE" id="PS50928">
    <property type="entry name" value="ABC_TM1"/>
    <property type="match status" value="1"/>
</dbReference>
<evidence type="ECO:0000256" key="8">
    <source>
        <dbReference type="ARBA" id="ARBA00022840"/>
    </source>
</evidence>
<dbReference type="InterPro" id="IPR035906">
    <property type="entry name" value="MetI-like_sf"/>
</dbReference>
<evidence type="ECO:0000256" key="6">
    <source>
        <dbReference type="ARBA" id="ARBA00022692"/>
    </source>
</evidence>
<proteinExistence type="inferred from homology"/>
<dbReference type="InterPro" id="IPR017871">
    <property type="entry name" value="ABC_transporter-like_CS"/>
</dbReference>
<feature type="domain" description="ABC transporter" evidence="13">
    <location>
        <begin position="629"/>
        <end position="874"/>
    </location>
</feature>
<evidence type="ECO:0000256" key="7">
    <source>
        <dbReference type="ARBA" id="ARBA00022741"/>
    </source>
</evidence>
<feature type="domain" description="ABC transporter" evidence="13">
    <location>
        <begin position="358"/>
        <end position="607"/>
    </location>
</feature>
<gene>
    <name evidence="15" type="ORF">GEV26_00325</name>
</gene>
<keyword evidence="9 11" id="KW-1133">Transmembrane helix</keyword>
<comment type="similarity">
    <text evidence="11">Belongs to the binding-protein-dependent transport system permease family.</text>
</comment>
<evidence type="ECO:0000313" key="16">
    <source>
        <dbReference type="Proteomes" id="UP000392064"/>
    </source>
</evidence>
<keyword evidence="6 11" id="KW-0812">Transmembrane</keyword>
<keyword evidence="4 11" id="KW-0813">Transport</keyword>
<comment type="similarity">
    <text evidence="3">Belongs to the ABC transporter superfamily.</text>
</comment>
<dbReference type="InterPro" id="IPR003593">
    <property type="entry name" value="AAA+_ATPase"/>
</dbReference>
<evidence type="ECO:0000256" key="11">
    <source>
        <dbReference type="RuleBase" id="RU363032"/>
    </source>
</evidence>
<dbReference type="GO" id="GO:0005524">
    <property type="term" value="F:ATP binding"/>
    <property type="evidence" value="ECO:0007669"/>
    <property type="project" value="UniProtKB-KW"/>
</dbReference>
<evidence type="ECO:0000256" key="10">
    <source>
        <dbReference type="ARBA" id="ARBA00023136"/>
    </source>
</evidence>
<evidence type="ECO:0000259" key="14">
    <source>
        <dbReference type="PROSITE" id="PS50928"/>
    </source>
</evidence>
<keyword evidence="8 15" id="KW-0067">ATP-binding</keyword>
<dbReference type="Pfam" id="PF00005">
    <property type="entry name" value="ABC_tran"/>
    <property type="match status" value="2"/>
</dbReference>
<keyword evidence="7" id="KW-0547">Nucleotide-binding</keyword>
<evidence type="ECO:0000259" key="13">
    <source>
        <dbReference type="PROSITE" id="PS50893"/>
    </source>
</evidence>
<evidence type="ECO:0000256" key="9">
    <source>
        <dbReference type="ARBA" id="ARBA00022989"/>
    </source>
</evidence>
<dbReference type="GO" id="GO:0005886">
    <property type="term" value="C:plasma membrane"/>
    <property type="evidence" value="ECO:0007669"/>
    <property type="project" value="UniProtKB-SubCell"/>
</dbReference>
<dbReference type="InterPro" id="IPR050388">
    <property type="entry name" value="ABC_Ni/Peptide_Import"/>
</dbReference>
<dbReference type="PANTHER" id="PTHR43297">
    <property type="entry name" value="OLIGOPEPTIDE TRANSPORT ATP-BINDING PROTEIN APPD"/>
    <property type="match status" value="1"/>
</dbReference>
<feature type="region of interest" description="Disordered" evidence="12">
    <location>
        <begin position="881"/>
        <end position="900"/>
    </location>
</feature>
<dbReference type="RefSeq" id="WP_153651219.1">
    <property type="nucleotide sequence ID" value="NZ_CP045737.1"/>
</dbReference>
<dbReference type="GO" id="GO:0016887">
    <property type="term" value="F:ATP hydrolysis activity"/>
    <property type="evidence" value="ECO:0007669"/>
    <property type="project" value="InterPro"/>
</dbReference>
<dbReference type="Pfam" id="PF08352">
    <property type="entry name" value="oligo_HPY"/>
    <property type="match status" value="2"/>
</dbReference>
<dbReference type="InterPro" id="IPR013563">
    <property type="entry name" value="Oligopep_ABC_C"/>
</dbReference>
<dbReference type="GO" id="GO:0015833">
    <property type="term" value="P:peptide transport"/>
    <property type="evidence" value="ECO:0007669"/>
    <property type="project" value="InterPro"/>
</dbReference>
<dbReference type="AlphaFoldDB" id="A0A5Q2MI22"/>
<protein>
    <submittedName>
        <fullName evidence="15">Dipeptide ABC transporter ATP-binding protein</fullName>
    </submittedName>
</protein>
<dbReference type="Pfam" id="PF12911">
    <property type="entry name" value="OppC_N"/>
    <property type="match status" value="1"/>
</dbReference>